<keyword evidence="1" id="KW-0808">Transferase</keyword>
<dbReference type="Gene3D" id="3.90.550.10">
    <property type="entry name" value="Spore Coat Polysaccharide Biosynthesis Protein SpsA, Chain A"/>
    <property type="match status" value="1"/>
</dbReference>
<dbReference type="SUPFAM" id="SSF53448">
    <property type="entry name" value="Nucleotide-diphospho-sugar transferases"/>
    <property type="match status" value="1"/>
</dbReference>
<dbReference type="KEGG" id="par:Psyc_0656"/>
<dbReference type="Proteomes" id="UP000000546">
    <property type="component" value="Chromosome"/>
</dbReference>
<dbReference type="RefSeq" id="WP_011279942.1">
    <property type="nucleotide sequence ID" value="NC_007204.1"/>
</dbReference>
<dbReference type="InterPro" id="IPR003329">
    <property type="entry name" value="Cytidylyl_trans"/>
</dbReference>
<dbReference type="PANTHER" id="PTHR21485">
    <property type="entry name" value="HAD SUPERFAMILY MEMBERS CMAS AND KDSC"/>
    <property type="match status" value="1"/>
</dbReference>
<evidence type="ECO:0000313" key="1">
    <source>
        <dbReference type="EMBL" id="AAZ18515.1"/>
    </source>
</evidence>
<dbReference type="PANTHER" id="PTHR21485:SF6">
    <property type="entry name" value="N-ACYLNEURAMINATE CYTIDYLYLTRANSFERASE-RELATED"/>
    <property type="match status" value="1"/>
</dbReference>
<organism evidence="1 2">
    <name type="scientific">Psychrobacter arcticus (strain DSM 17307 / VKM B-2377 / 273-4)</name>
    <dbReference type="NCBI Taxonomy" id="259536"/>
    <lineage>
        <taxon>Bacteria</taxon>
        <taxon>Pseudomonadati</taxon>
        <taxon>Pseudomonadota</taxon>
        <taxon>Gammaproteobacteria</taxon>
        <taxon>Moraxellales</taxon>
        <taxon>Moraxellaceae</taxon>
        <taxon>Psychrobacter</taxon>
    </lineage>
</organism>
<dbReference type="EC" id="2.7.7.43" evidence="1"/>
<dbReference type="InterPro" id="IPR020039">
    <property type="entry name" value="PseF"/>
</dbReference>
<dbReference type="AlphaFoldDB" id="Q4FTZ3"/>
<protein>
    <submittedName>
        <fullName evidence="1">Putative Acylneuraminate cytidylyltransferase</fullName>
        <ecNumber evidence="1">2.7.7.43</ecNumber>
    </submittedName>
</protein>
<dbReference type="NCBIfam" id="TIGR03584">
    <property type="entry name" value="PseF"/>
    <property type="match status" value="1"/>
</dbReference>
<dbReference type="eggNOG" id="COG1083">
    <property type="taxonomic scope" value="Bacteria"/>
</dbReference>
<dbReference type="GO" id="GO:0008781">
    <property type="term" value="F:N-acylneuraminate cytidylyltransferase activity"/>
    <property type="evidence" value="ECO:0007669"/>
    <property type="project" value="UniProtKB-EC"/>
</dbReference>
<dbReference type="HOGENOM" id="CLU_042930_1_0_6"/>
<proteinExistence type="predicted"/>
<dbReference type="InterPro" id="IPR050793">
    <property type="entry name" value="CMP-NeuNAc_synthase"/>
</dbReference>
<keyword evidence="2" id="KW-1185">Reference proteome</keyword>
<name>Q4FTZ3_PSYA2</name>
<keyword evidence="1" id="KW-0548">Nucleotidyltransferase</keyword>
<accession>Q4FTZ3</accession>
<sequence>MKIAVIPARGGSKRIPRKNIKEFCGKPMIAYSIEAALQSGCFDKIIVSTDDLEIAEVAKSYGAEVPFMRPMELSDDYSGTIPVIRHAIEWLIKQGFDPELICCLYATAPFVTAEYLQQGFQQLKSTNAAYAFTVTSYAFPIQRAIKLNPELGVEMFDRNNFNTRSQDLEEAWHDAGQFYWGRVDAWLTEKIIFGADSTPVILPRHRVQDIDTSEDWDRAEWLFKALQG</sequence>
<evidence type="ECO:0000313" key="2">
    <source>
        <dbReference type="Proteomes" id="UP000000546"/>
    </source>
</evidence>
<gene>
    <name evidence="1" type="primary">neuA2</name>
    <name evidence="1" type="ordered locus">Psyc_0656</name>
</gene>
<dbReference type="Pfam" id="PF02348">
    <property type="entry name" value="CTP_transf_3"/>
    <property type="match status" value="1"/>
</dbReference>
<dbReference type="OrthoDB" id="9805604at2"/>
<dbReference type="InterPro" id="IPR029044">
    <property type="entry name" value="Nucleotide-diphossugar_trans"/>
</dbReference>
<dbReference type="CDD" id="cd02513">
    <property type="entry name" value="CMP-NeuAc_Synthase"/>
    <property type="match status" value="1"/>
</dbReference>
<dbReference type="STRING" id="259536.Psyc_0656"/>
<reference evidence="1 2" key="1">
    <citation type="journal article" date="2010" name="Appl. Environ. Microbiol.">
        <title>The genome sequence of Psychrobacter arcticus 273-4, a psychroactive Siberian permafrost bacterium, reveals mechanisms for adaptation to low-temperature growth.</title>
        <authorList>
            <person name="Ayala-del-Rio H.L."/>
            <person name="Chain P.S."/>
            <person name="Grzymski J.J."/>
            <person name="Ponder M.A."/>
            <person name="Ivanova N."/>
            <person name="Bergholz P.W."/>
            <person name="Di Bartolo G."/>
            <person name="Hauser L."/>
            <person name="Land M."/>
            <person name="Bakermans C."/>
            <person name="Rodrigues D."/>
            <person name="Klappenbach J."/>
            <person name="Zarka D."/>
            <person name="Larimer F."/>
            <person name="Richardson P."/>
            <person name="Murray A."/>
            <person name="Thomashow M."/>
            <person name="Tiedje J.M."/>
        </authorList>
    </citation>
    <scope>NUCLEOTIDE SEQUENCE [LARGE SCALE GENOMIC DNA]</scope>
    <source>
        <strain evidence="2">DSM 17307 / VKM B-2377 / 273-4</strain>
    </source>
</reference>
<dbReference type="EMBL" id="CP000082">
    <property type="protein sequence ID" value="AAZ18515.1"/>
    <property type="molecule type" value="Genomic_DNA"/>
</dbReference>